<comment type="similarity">
    <text evidence="2 9">Belongs to the major facilitator superfamily. Sugar transporter (TC 2.A.1.1) family.</text>
</comment>
<keyword evidence="6" id="KW-0769">Symport</keyword>
<evidence type="ECO:0000256" key="8">
    <source>
        <dbReference type="ARBA" id="ARBA00023136"/>
    </source>
</evidence>
<feature type="transmembrane region" description="Helical" evidence="10">
    <location>
        <begin position="205"/>
        <end position="223"/>
    </location>
</feature>
<dbReference type="Gene3D" id="1.20.1250.20">
    <property type="entry name" value="MFS general substrate transporter like domains"/>
    <property type="match status" value="1"/>
</dbReference>
<dbReference type="InterPro" id="IPR020846">
    <property type="entry name" value="MFS_dom"/>
</dbReference>
<dbReference type="GO" id="GO:0015293">
    <property type="term" value="F:symporter activity"/>
    <property type="evidence" value="ECO:0007669"/>
    <property type="project" value="UniProtKB-KW"/>
</dbReference>
<gene>
    <name evidence="13" type="primary">LOC101493891</name>
</gene>
<evidence type="ECO:0000256" key="4">
    <source>
        <dbReference type="ARBA" id="ARBA00022597"/>
    </source>
</evidence>
<dbReference type="GeneID" id="101493891"/>
<evidence type="ECO:0000256" key="6">
    <source>
        <dbReference type="ARBA" id="ARBA00022847"/>
    </source>
</evidence>
<feature type="transmembrane region" description="Helical" evidence="10">
    <location>
        <begin position="350"/>
        <end position="374"/>
    </location>
</feature>
<evidence type="ECO:0000259" key="11">
    <source>
        <dbReference type="PROSITE" id="PS50850"/>
    </source>
</evidence>
<protein>
    <submittedName>
        <fullName evidence="13">Sugar transport protein 1-like</fullName>
    </submittedName>
</protein>
<dbReference type="Pfam" id="PF00083">
    <property type="entry name" value="Sugar_tr"/>
    <property type="match status" value="1"/>
</dbReference>
<dbReference type="RefSeq" id="XP_004488311.1">
    <property type="nucleotide sequence ID" value="XM_004488254.3"/>
</dbReference>
<feature type="transmembrane region" description="Helical" evidence="10">
    <location>
        <begin position="137"/>
        <end position="159"/>
    </location>
</feature>
<evidence type="ECO:0000313" key="12">
    <source>
        <dbReference type="Proteomes" id="UP000087171"/>
    </source>
</evidence>
<dbReference type="CDD" id="cd17361">
    <property type="entry name" value="MFS_STP"/>
    <property type="match status" value="1"/>
</dbReference>
<dbReference type="PROSITE" id="PS50850">
    <property type="entry name" value="MFS"/>
    <property type="match status" value="1"/>
</dbReference>
<dbReference type="NCBIfam" id="TIGR00879">
    <property type="entry name" value="SP"/>
    <property type="match status" value="1"/>
</dbReference>
<sequence>MAIGGIASTGGVNKKYPGKLTHFVLRSCLVAAMGGLIFGYDIGISGGVTSMGPFLDKFFRSVAKKKNHSGTTNKYCQYNSQMLTLFTSSLYLAALLSSLAASTVSRKFGRQRSMLFGGLLFFAGGLFNFIAQHVWMLIVGRVLLGFGVGFANQAVPLYLSEMAPSKYRGCLNIGFQLLITFGIVFANVLNFFFGKITSDWGWRSSLGGAMIPALVIIIGSLWLPDTPHSMIDRGNHHEAKEQLQKIRGVDNVDEEFNDLVAASIASTRVEQPLRKLRERKYRPQVSLAFLIPMFQQLTGINVIMFYAPVLFNSIGFKDKASLMSAIITGGVNLVATCVSMYGVDRWGRRTLFLVGGVQMIISQIVVAAAIWAKFGTDGSPGDLPQWYAILVVFFLCIYIAGFAWSWGPLGWLVPSEIFPSEIRSAGQSVTVSCNMFFTFVVAQCFLTMLCHMKFGLFIFFAAFVVAMTIFVYFMLPETKGISIDEMGSVWRSHSYWSRFVEHNDDNDVEMDQQIPPVHTH</sequence>
<comment type="subcellular location">
    <subcellularLocation>
        <location evidence="1">Membrane</location>
        <topology evidence="1">Multi-pass membrane protein</topology>
    </subcellularLocation>
</comment>
<evidence type="ECO:0000256" key="7">
    <source>
        <dbReference type="ARBA" id="ARBA00022989"/>
    </source>
</evidence>
<dbReference type="PANTHER" id="PTHR23500">
    <property type="entry name" value="SOLUTE CARRIER FAMILY 2, FACILITATED GLUCOSE TRANSPORTER"/>
    <property type="match status" value="1"/>
</dbReference>
<dbReference type="InterPro" id="IPR003663">
    <property type="entry name" value="Sugar/inositol_transpt"/>
</dbReference>
<dbReference type="OrthoDB" id="5296287at2759"/>
<keyword evidence="12" id="KW-1185">Reference proteome</keyword>
<accession>A0A1S2XH41</accession>
<keyword evidence="3 9" id="KW-0813">Transport</keyword>
<dbReference type="InterPro" id="IPR044778">
    <property type="entry name" value="MFS_STP/MST-like_plant"/>
</dbReference>
<proteinExistence type="inferred from homology"/>
<evidence type="ECO:0000256" key="1">
    <source>
        <dbReference type="ARBA" id="ARBA00004141"/>
    </source>
</evidence>
<dbReference type="InterPro" id="IPR036259">
    <property type="entry name" value="MFS_trans_sf"/>
</dbReference>
<evidence type="ECO:0000256" key="5">
    <source>
        <dbReference type="ARBA" id="ARBA00022692"/>
    </source>
</evidence>
<dbReference type="PRINTS" id="PR00171">
    <property type="entry name" value="SUGRTRNSPORT"/>
</dbReference>
<feature type="transmembrane region" description="Helical" evidence="10">
    <location>
        <begin position="82"/>
        <end position="101"/>
    </location>
</feature>
<feature type="transmembrane region" description="Helical" evidence="10">
    <location>
        <begin position="386"/>
        <end position="407"/>
    </location>
</feature>
<dbReference type="FunFam" id="1.20.1250.20:FF:000002">
    <property type="entry name" value="Sugar transport protein 13"/>
    <property type="match status" value="1"/>
</dbReference>
<dbReference type="eggNOG" id="KOG0254">
    <property type="taxonomic scope" value="Eukaryota"/>
</dbReference>
<dbReference type="InterPro" id="IPR045262">
    <property type="entry name" value="STP/PLT_plant"/>
</dbReference>
<dbReference type="InterPro" id="IPR005828">
    <property type="entry name" value="MFS_sugar_transport-like"/>
</dbReference>
<keyword evidence="7 10" id="KW-1133">Transmembrane helix</keyword>
<evidence type="ECO:0000256" key="9">
    <source>
        <dbReference type="RuleBase" id="RU003346"/>
    </source>
</evidence>
<feature type="transmembrane region" description="Helical" evidence="10">
    <location>
        <begin position="23"/>
        <end position="44"/>
    </location>
</feature>
<reference evidence="12" key="1">
    <citation type="journal article" date="2013" name="Nat. Biotechnol.">
        <title>Draft genome sequence of chickpea (Cicer arietinum) provides a resource for trait improvement.</title>
        <authorList>
            <person name="Varshney R.K."/>
            <person name="Song C."/>
            <person name="Saxena R.K."/>
            <person name="Azam S."/>
            <person name="Yu S."/>
            <person name="Sharpe A.G."/>
            <person name="Cannon S."/>
            <person name="Baek J."/>
            <person name="Rosen B.D."/>
            <person name="Tar'an B."/>
            <person name="Millan T."/>
            <person name="Zhang X."/>
            <person name="Ramsay L.D."/>
            <person name="Iwata A."/>
            <person name="Wang Y."/>
            <person name="Nelson W."/>
            <person name="Farmer A.D."/>
            <person name="Gaur P.M."/>
            <person name="Soderlund C."/>
            <person name="Penmetsa R.V."/>
            <person name="Xu C."/>
            <person name="Bharti A.K."/>
            <person name="He W."/>
            <person name="Winter P."/>
            <person name="Zhao S."/>
            <person name="Hane J.K."/>
            <person name="Carrasquilla-Garcia N."/>
            <person name="Condie J.A."/>
            <person name="Upadhyaya H.D."/>
            <person name="Luo M.C."/>
            <person name="Thudi M."/>
            <person name="Gowda C.L."/>
            <person name="Singh N.P."/>
            <person name="Lichtenzveig J."/>
            <person name="Gali K.K."/>
            <person name="Rubio J."/>
            <person name="Nadarajan N."/>
            <person name="Dolezel J."/>
            <person name="Bansal K.C."/>
            <person name="Xu X."/>
            <person name="Edwards D."/>
            <person name="Zhang G."/>
            <person name="Kahl G."/>
            <person name="Gil J."/>
            <person name="Singh K.B."/>
            <person name="Datta S.K."/>
            <person name="Jackson S.A."/>
            <person name="Wang J."/>
            <person name="Cook D.R."/>
        </authorList>
    </citation>
    <scope>NUCLEOTIDE SEQUENCE [LARGE SCALE GENOMIC DNA]</scope>
    <source>
        <strain evidence="12">cv. CDC Frontier</strain>
    </source>
</reference>
<feature type="transmembrane region" description="Helical" evidence="10">
    <location>
        <begin position="285"/>
        <end position="309"/>
    </location>
</feature>
<name>A0A1S2XH41_CICAR</name>
<dbReference type="GO" id="GO:0015145">
    <property type="term" value="F:monosaccharide transmembrane transporter activity"/>
    <property type="evidence" value="ECO:0007669"/>
    <property type="project" value="InterPro"/>
</dbReference>
<dbReference type="PROSITE" id="PS00217">
    <property type="entry name" value="SUGAR_TRANSPORT_2"/>
    <property type="match status" value="1"/>
</dbReference>
<dbReference type="PaxDb" id="3827-XP_004488311.1"/>
<dbReference type="Proteomes" id="UP000087171">
    <property type="component" value="Chromosome Ca1"/>
</dbReference>
<dbReference type="AlphaFoldDB" id="A0A1S2XH41"/>
<dbReference type="GO" id="GO:0016020">
    <property type="term" value="C:membrane"/>
    <property type="evidence" value="ECO:0007669"/>
    <property type="project" value="UniProtKB-SubCell"/>
</dbReference>
<evidence type="ECO:0000256" key="3">
    <source>
        <dbReference type="ARBA" id="ARBA00022448"/>
    </source>
</evidence>
<keyword evidence="4" id="KW-0762">Sugar transport</keyword>
<reference evidence="13" key="2">
    <citation type="submission" date="2025-08" db="UniProtKB">
        <authorList>
            <consortium name="RefSeq"/>
        </authorList>
    </citation>
    <scope>IDENTIFICATION</scope>
    <source>
        <tissue evidence="13">Etiolated seedlings</tissue>
    </source>
</reference>
<dbReference type="PROSITE" id="PS00216">
    <property type="entry name" value="SUGAR_TRANSPORT_1"/>
    <property type="match status" value="1"/>
</dbReference>
<evidence type="ECO:0000256" key="10">
    <source>
        <dbReference type="SAM" id="Phobius"/>
    </source>
</evidence>
<feature type="domain" description="Major facilitator superfamily (MFS) profile" evidence="11">
    <location>
        <begin position="27"/>
        <end position="479"/>
    </location>
</feature>
<evidence type="ECO:0000256" key="2">
    <source>
        <dbReference type="ARBA" id="ARBA00010992"/>
    </source>
</evidence>
<feature type="transmembrane region" description="Helical" evidence="10">
    <location>
        <begin position="321"/>
        <end position="343"/>
    </location>
</feature>
<dbReference type="PANTHER" id="PTHR23500:SF574">
    <property type="entry name" value="SUGAR TRANSPORT PROTEIN 1"/>
    <property type="match status" value="1"/>
</dbReference>
<feature type="transmembrane region" description="Helical" evidence="10">
    <location>
        <begin position="428"/>
        <end position="448"/>
    </location>
</feature>
<organism evidence="12 13">
    <name type="scientific">Cicer arietinum</name>
    <name type="common">Chickpea</name>
    <name type="synonym">Garbanzo</name>
    <dbReference type="NCBI Taxonomy" id="3827"/>
    <lineage>
        <taxon>Eukaryota</taxon>
        <taxon>Viridiplantae</taxon>
        <taxon>Streptophyta</taxon>
        <taxon>Embryophyta</taxon>
        <taxon>Tracheophyta</taxon>
        <taxon>Spermatophyta</taxon>
        <taxon>Magnoliopsida</taxon>
        <taxon>eudicotyledons</taxon>
        <taxon>Gunneridae</taxon>
        <taxon>Pentapetalae</taxon>
        <taxon>rosids</taxon>
        <taxon>fabids</taxon>
        <taxon>Fabales</taxon>
        <taxon>Fabaceae</taxon>
        <taxon>Papilionoideae</taxon>
        <taxon>50 kb inversion clade</taxon>
        <taxon>NPAAA clade</taxon>
        <taxon>Hologalegina</taxon>
        <taxon>IRL clade</taxon>
        <taxon>Cicereae</taxon>
        <taxon>Cicer</taxon>
    </lineage>
</organism>
<dbReference type="InterPro" id="IPR005829">
    <property type="entry name" value="Sugar_transporter_CS"/>
</dbReference>
<dbReference type="KEGG" id="cam:101493891"/>
<feature type="transmembrane region" description="Helical" evidence="10">
    <location>
        <begin position="171"/>
        <end position="193"/>
    </location>
</feature>
<keyword evidence="8 10" id="KW-0472">Membrane</keyword>
<feature type="transmembrane region" description="Helical" evidence="10">
    <location>
        <begin position="454"/>
        <end position="475"/>
    </location>
</feature>
<keyword evidence="5 10" id="KW-0812">Transmembrane</keyword>
<dbReference type="SUPFAM" id="SSF103473">
    <property type="entry name" value="MFS general substrate transporter"/>
    <property type="match status" value="1"/>
</dbReference>
<feature type="transmembrane region" description="Helical" evidence="10">
    <location>
        <begin position="113"/>
        <end position="131"/>
    </location>
</feature>
<evidence type="ECO:0000313" key="13">
    <source>
        <dbReference type="RefSeq" id="XP_004488311.1"/>
    </source>
</evidence>